<dbReference type="SUPFAM" id="SSF48371">
    <property type="entry name" value="ARM repeat"/>
    <property type="match status" value="1"/>
</dbReference>
<evidence type="ECO:0000256" key="2">
    <source>
        <dbReference type="ARBA" id="ARBA00010225"/>
    </source>
</evidence>
<feature type="region of interest" description="Disordered" evidence="7">
    <location>
        <begin position="98"/>
        <end position="133"/>
    </location>
</feature>
<proteinExistence type="inferred from homology"/>
<dbReference type="InterPro" id="IPR016024">
    <property type="entry name" value="ARM-type_fold"/>
</dbReference>
<feature type="region of interest" description="Disordered" evidence="7">
    <location>
        <begin position="731"/>
        <end position="753"/>
    </location>
</feature>
<feature type="compositionally biased region" description="Polar residues" evidence="7">
    <location>
        <begin position="98"/>
        <end position="113"/>
    </location>
</feature>
<accession>A0AAD9LR04</accession>
<evidence type="ECO:0000256" key="1">
    <source>
        <dbReference type="ARBA" id="ARBA00004308"/>
    </source>
</evidence>
<keyword evidence="3" id="KW-0677">Repeat</keyword>
<comment type="similarity">
    <text evidence="2">Belongs to the VAC14 family.</text>
</comment>
<dbReference type="Pfam" id="PF12755">
    <property type="entry name" value="Vac14_Fab1_bd"/>
    <property type="match status" value="1"/>
</dbReference>
<protein>
    <submittedName>
        <fullName evidence="9">Protein VAC14</fullName>
    </submittedName>
</protein>
<dbReference type="InterPro" id="IPR021133">
    <property type="entry name" value="HEAT_type_2"/>
</dbReference>
<reference evidence="9" key="1">
    <citation type="submission" date="2023-08" db="EMBL/GenBank/DDBJ databases">
        <title>Reference Genome Resource for the Citrus Pathogen Phytophthora citrophthora.</title>
        <authorList>
            <person name="Moller H."/>
            <person name="Coetzee B."/>
            <person name="Rose L.J."/>
            <person name="Van Niekerk J.M."/>
        </authorList>
    </citation>
    <scope>NUCLEOTIDE SEQUENCE</scope>
    <source>
        <strain evidence="9">STE-U-9442</strain>
    </source>
</reference>
<dbReference type="PANTHER" id="PTHR16023:SF0">
    <property type="entry name" value="PROTEIN VAC14 HOMOLOG"/>
    <property type="match status" value="1"/>
</dbReference>
<dbReference type="Proteomes" id="UP001259832">
    <property type="component" value="Unassembled WGS sequence"/>
</dbReference>
<dbReference type="Pfam" id="PF11916">
    <property type="entry name" value="Vac14_Fig4_bd"/>
    <property type="match status" value="1"/>
</dbReference>
<name>A0AAD9LR04_9STRA</name>
<keyword evidence="6" id="KW-0175">Coiled coil</keyword>
<dbReference type="EMBL" id="JASMQC010000003">
    <property type="protein sequence ID" value="KAK1946565.1"/>
    <property type="molecule type" value="Genomic_DNA"/>
</dbReference>
<organism evidence="9 10">
    <name type="scientific">Phytophthora citrophthora</name>
    <dbReference type="NCBI Taxonomy" id="4793"/>
    <lineage>
        <taxon>Eukaryota</taxon>
        <taxon>Sar</taxon>
        <taxon>Stramenopiles</taxon>
        <taxon>Oomycota</taxon>
        <taxon>Peronosporomycetes</taxon>
        <taxon>Peronosporales</taxon>
        <taxon>Peronosporaceae</taxon>
        <taxon>Phytophthora</taxon>
    </lineage>
</organism>
<feature type="domain" description="Vacuolar protein 14 C-terminal Fig4-binding" evidence="8">
    <location>
        <begin position="523"/>
        <end position="713"/>
    </location>
</feature>
<feature type="compositionally biased region" description="Low complexity" evidence="7">
    <location>
        <begin position="737"/>
        <end position="753"/>
    </location>
</feature>
<sequence>MDSLTHTSAMSYATDPSPMLPQSALTQAAAAAAAAMPFGLGGSDSPDNGFPMQLPLAPNLMRNLGDRSYDKRKGAAMELENLIKQLQENAASIEFHQQHQLQLNQEDSPSPRVNSVGDGTESESIDGNSQFAVSNPSRQRIPAIIELLGNDFACSSNANHRKGGLIGLAATAIGLMHDAHLYLDKLLPPVLHCFDDPESRVRYYACESLYNIAKVARGHILQYFNQIFDGLCKLFADVDVDVKNGANLLDRLVKDIVTESEYFDVDMFIPLLHKYIRMTNPYIRQLLVGWITVLDSVPDIDMLDWLPEFLDGLFNMLSDGNREIRQAADSALAEFLREIKQTDDVEFGRMVDILVGQCNSKERFNRLTAVSWVHEFVNLGREKLVEFYADLLAAIMHCISDAEHEIRQVAERANDDLLQLVKSTTEDVELLPLMQKLTSELSSDHVPTRMAALRWISMLLEKYPNQLSAHIGQLLPALLRTLSDISDSVVLLDLEVLARISLNKVEFEKVLNAILLLFAQDRRLLELRGSMIVRKLCVLLDSKSIYLIFAKVLGTEAVYLDSQADSEFAAVMVQTLNLILLTANELEHLRDILRRSFQPRASEDDVQVFTALFRSWCHNPIAAFSLCLLAQSYSLSAALISKFADIDASVGFLMQIDKLVQLLESPIFIHMRLQLLEIQEDYHTDLVKSLYGLLMLLPQSAAFRVLRDRLASVTSMATAIGRIDLNGDSRRLRKSEGGAPSSTSSTDAPASGAPRIDADALLAHFENVQAKHTELRRKAMDDKALAKEQTTANV</sequence>
<dbReference type="InterPro" id="IPR011989">
    <property type="entry name" value="ARM-like"/>
</dbReference>
<keyword evidence="4" id="KW-0472">Membrane</keyword>
<comment type="subcellular location">
    <subcellularLocation>
        <location evidence="1">Endomembrane system</location>
    </subcellularLocation>
</comment>
<evidence type="ECO:0000313" key="10">
    <source>
        <dbReference type="Proteomes" id="UP001259832"/>
    </source>
</evidence>
<dbReference type="Gene3D" id="1.25.10.10">
    <property type="entry name" value="Leucine-rich Repeat Variant"/>
    <property type="match status" value="2"/>
</dbReference>
<keyword evidence="10" id="KW-1185">Reference proteome</keyword>
<evidence type="ECO:0000256" key="7">
    <source>
        <dbReference type="SAM" id="MobiDB-lite"/>
    </source>
</evidence>
<evidence type="ECO:0000256" key="4">
    <source>
        <dbReference type="ARBA" id="ARBA00023136"/>
    </source>
</evidence>
<dbReference type="PROSITE" id="PS50077">
    <property type="entry name" value="HEAT_REPEAT"/>
    <property type="match status" value="1"/>
</dbReference>
<dbReference type="GO" id="GO:0070772">
    <property type="term" value="C:PAS complex"/>
    <property type="evidence" value="ECO:0007669"/>
    <property type="project" value="InterPro"/>
</dbReference>
<feature type="coiled-coil region" evidence="6">
    <location>
        <begin position="69"/>
        <end position="96"/>
    </location>
</feature>
<dbReference type="PANTHER" id="PTHR16023">
    <property type="entry name" value="TAX1 BINDING PROTEIN-RELATED"/>
    <property type="match status" value="1"/>
</dbReference>
<dbReference type="GO" id="GO:0010008">
    <property type="term" value="C:endosome membrane"/>
    <property type="evidence" value="ECO:0007669"/>
    <property type="project" value="TreeGrafter"/>
</dbReference>
<evidence type="ECO:0000259" key="8">
    <source>
        <dbReference type="Pfam" id="PF11916"/>
    </source>
</evidence>
<evidence type="ECO:0000313" key="9">
    <source>
        <dbReference type="EMBL" id="KAK1946565.1"/>
    </source>
</evidence>
<dbReference type="InterPro" id="IPR021841">
    <property type="entry name" value="VAC14_Fig4p-bd"/>
</dbReference>
<feature type="repeat" description="HEAT" evidence="5">
    <location>
        <begin position="186"/>
        <end position="222"/>
    </location>
</feature>
<dbReference type="InterPro" id="IPR026825">
    <property type="entry name" value="Vac14"/>
</dbReference>
<comment type="caution">
    <text evidence="9">The sequence shown here is derived from an EMBL/GenBank/DDBJ whole genome shotgun (WGS) entry which is preliminary data.</text>
</comment>
<evidence type="ECO:0000256" key="6">
    <source>
        <dbReference type="SAM" id="Coils"/>
    </source>
</evidence>
<dbReference type="AlphaFoldDB" id="A0AAD9LR04"/>
<evidence type="ECO:0000256" key="3">
    <source>
        <dbReference type="ARBA" id="ARBA00022737"/>
    </source>
</evidence>
<evidence type="ECO:0000256" key="5">
    <source>
        <dbReference type="PROSITE-ProRule" id="PRU00103"/>
    </source>
</evidence>
<dbReference type="Pfam" id="PF24987">
    <property type="entry name" value="HEAT_EF3_N"/>
    <property type="match status" value="1"/>
</dbReference>
<dbReference type="GO" id="GO:0006661">
    <property type="term" value="P:phosphatidylinositol biosynthetic process"/>
    <property type="evidence" value="ECO:0007669"/>
    <property type="project" value="InterPro"/>
</dbReference>
<gene>
    <name evidence="9" type="ORF">P3T76_002118</name>
</gene>